<reference evidence="15 16" key="1">
    <citation type="submission" date="2017-09" db="EMBL/GenBank/DDBJ databases">
        <authorList>
            <consortium name="International Durum Wheat Genome Sequencing Consortium (IDWGSC)"/>
            <person name="Milanesi L."/>
        </authorList>
    </citation>
    <scope>NUCLEOTIDE SEQUENCE [LARGE SCALE GENOMIC DNA]</scope>
    <source>
        <strain evidence="16">cv. Svevo</strain>
    </source>
</reference>
<dbReference type="Pfam" id="PF00538">
    <property type="entry name" value="Linker_histone"/>
    <property type="match status" value="1"/>
</dbReference>
<evidence type="ECO:0000256" key="2">
    <source>
        <dbReference type="ARBA" id="ARBA00004604"/>
    </source>
</evidence>
<name>A0A9R0TWS5_TRITD</name>
<accession>A0A9R0TWS5</accession>
<comment type="subcellular location">
    <subcellularLocation>
        <location evidence="1">Chromosome</location>
        <location evidence="1">Telomere</location>
    </subcellularLocation>
    <subcellularLocation>
        <location evidence="2">Nucleus</location>
        <location evidence="2">Nucleolus</location>
    </subcellularLocation>
</comment>
<dbReference type="AlphaFoldDB" id="A0A9R0TWS5"/>
<feature type="domain" description="H15" evidence="14">
    <location>
        <begin position="122"/>
        <end position="190"/>
    </location>
</feature>
<dbReference type="SUPFAM" id="SSF46785">
    <property type="entry name" value="Winged helix' DNA-binding domain"/>
    <property type="match status" value="1"/>
</dbReference>
<dbReference type="Gene3D" id="1.10.10.10">
    <property type="entry name" value="Winged helix-like DNA-binding domain superfamily/Winged helix DNA-binding domain"/>
    <property type="match status" value="1"/>
</dbReference>
<dbReference type="InterPro" id="IPR005818">
    <property type="entry name" value="Histone_H1/H5_H15"/>
</dbReference>
<keyword evidence="4" id="KW-0158">Chromosome</keyword>
<evidence type="ECO:0000259" key="13">
    <source>
        <dbReference type="PROSITE" id="PS51294"/>
    </source>
</evidence>
<dbReference type="SMART" id="SM00717">
    <property type="entry name" value="SANT"/>
    <property type="match status" value="1"/>
</dbReference>
<dbReference type="CDD" id="cd11660">
    <property type="entry name" value="SANT_TRF"/>
    <property type="match status" value="1"/>
</dbReference>
<evidence type="ECO:0008006" key="17">
    <source>
        <dbReference type="Google" id="ProtNLM"/>
    </source>
</evidence>
<keyword evidence="16" id="KW-1185">Reference proteome</keyword>
<dbReference type="PANTHER" id="PTHR46267:SF8">
    <property type="entry name" value="TELOMERE REPEAT-BINDING FACTOR 1"/>
    <property type="match status" value="1"/>
</dbReference>
<dbReference type="Proteomes" id="UP000324705">
    <property type="component" value="Chromosome 5A"/>
</dbReference>
<evidence type="ECO:0000256" key="9">
    <source>
        <dbReference type="ARBA" id="ARBA00023163"/>
    </source>
</evidence>
<dbReference type="PROSITE" id="PS50090">
    <property type="entry name" value="MYB_LIKE"/>
    <property type="match status" value="1"/>
</dbReference>
<evidence type="ECO:0000256" key="1">
    <source>
        <dbReference type="ARBA" id="ARBA00004574"/>
    </source>
</evidence>
<keyword evidence="5" id="KW-0779">Telomere</keyword>
<keyword evidence="8" id="KW-0238">DNA-binding</keyword>
<keyword evidence="10" id="KW-0539">Nucleus</keyword>
<dbReference type="PANTHER" id="PTHR46267">
    <property type="entry name" value="SINGLE MYB HISTONE 4"/>
    <property type="match status" value="1"/>
</dbReference>
<keyword evidence="7 11" id="KW-0175">Coiled coil</keyword>
<dbReference type="InterPro" id="IPR036390">
    <property type="entry name" value="WH_DNA-bd_sf"/>
</dbReference>
<dbReference type="InterPro" id="IPR017930">
    <property type="entry name" value="Myb_dom"/>
</dbReference>
<comment type="subunit">
    <text evidence="3">Forms a homodimer and heterodimers.</text>
</comment>
<evidence type="ECO:0000256" key="5">
    <source>
        <dbReference type="ARBA" id="ARBA00022895"/>
    </source>
</evidence>
<evidence type="ECO:0000259" key="14">
    <source>
        <dbReference type="PROSITE" id="PS51504"/>
    </source>
</evidence>
<dbReference type="GO" id="GO:0000786">
    <property type="term" value="C:nucleosome"/>
    <property type="evidence" value="ECO:0007669"/>
    <property type="project" value="InterPro"/>
</dbReference>
<evidence type="ECO:0000256" key="10">
    <source>
        <dbReference type="ARBA" id="ARBA00023242"/>
    </source>
</evidence>
<dbReference type="FunFam" id="1.10.10.60:FF:000168">
    <property type="entry name" value="Telomere repeat-binding factor 1"/>
    <property type="match status" value="1"/>
</dbReference>
<dbReference type="InterPro" id="IPR044597">
    <property type="entry name" value="SMH1-6"/>
</dbReference>
<evidence type="ECO:0000313" key="16">
    <source>
        <dbReference type="Proteomes" id="UP000324705"/>
    </source>
</evidence>
<dbReference type="InterPro" id="IPR036388">
    <property type="entry name" value="WH-like_DNA-bd_sf"/>
</dbReference>
<evidence type="ECO:0000256" key="6">
    <source>
        <dbReference type="ARBA" id="ARBA00023015"/>
    </source>
</evidence>
<dbReference type="EMBL" id="LT934119">
    <property type="protein sequence ID" value="VAI21500.1"/>
    <property type="molecule type" value="Genomic_DNA"/>
</dbReference>
<protein>
    <recommendedName>
        <fullName evidence="17">MYB transcription factor</fullName>
    </recommendedName>
</protein>
<evidence type="ECO:0000256" key="3">
    <source>
        <dbReference type="ARBA" id="ARBA00011414"/>
    </source>
</evidence>
<dbReference type="Gramene" id="TRITD5Av1G199070.1">
    <property type="protein sequence ID" value="TRITD5Av1G199070.1"/>
    <property type="gene ID" value="TRITD5Av1G199070"/>
</dbReference>
<proteinExistence type="predicted"/>
<evidence type="ECO:0000256" key="7">
    <source>
        <dbReference type="ARBA" id="ARBA00023054"/>
    </source>
</evidence>
<dbReference type="InterPro" id="IPR009057">
    <property type="entry name" value="Homeodomain-like_sf"/>
</dbReference>
<dbReference type="PROSITE" id="PS51504">
    <property type="entry name" value="H15"/>
    <property type="match status" value="1"/>
</dbReference>
<dbReference type="GO" id="GO:0005730">
    <property type="term" value="C:nucleolus"/>
    <property type="evidence" value="ECO:0007669"/>
    <property type="project" value="UniProtKB-SubCell"/>
</dbReference>
<dbReference type="GO" id="GO:0003691">
    <property type="term" value="F:double-stranded telomeric DNA binding"/>
    <property type="evidence" value="ECO:0007669"/>
    <property type="project" value="InterPro"/>
</dbReference>
<evidence type="ECO:0000313" key="15">
    <source>
        <dbReference type="EMBL" id="VAI21500.1"/>
    </source>
</evidence>
<keyword evidence="9" id="KW-0804">Transcription</keyword>
<dbReference type="SMART" id="SM00526">
    <property type="entry name" value="H15"/>
    <property type="match status" value="1"/>
</dbReference>
<evidence type="ECO:0000256" key="11">
    <source>
        <dbReference type="SAM" id="Coils"/>
    </source>
</evidence>
<dbReference type="Pfam" id="PF00249">
    <property type="entry name" value="Myb_DNA-binding"/>
    <property type="match status" value="1"/>
</dbReference>
<evidence type="ECO:0000259" key="12">
    <source>
        <dbReference type="PROSITE" id="PS50090"/>
    </source>
</evidence>
<dbReference type="OMA" id="PPKHDAD"/>
<sequence length="301" mass="33310">MGARKQKWTSEEEAALRAGIARYGVGSWRLILKDDDFRSILSCRSNVDLKDKWRNINVFFTESGSMDKGRTAMKKNRAAPRRNDHPVANSTVASDVDDEIVDEQPIASMSSELWNVSIPKKSRSRLNNIILESVKNLNEPTGSHSTTIAKYIEEEYWPPSDFDRMLSANLKDLTTSGELIEVNRKYRIAPAPGSMYSEGRSPETLLLEDMQREPQKIESDDIKTLTKSQVDAELADMITMTAEEAASAAARAIAEAEALMAEAEAATRDAEAAEADAQAAQAFAEAVRNRNVTELVIALVL</sequence>
<feature type="coiled-coil region" evidence="11">
    <location>
        <begin position="242"/>
        <end position="276"/>
    </location>
</feature>
<dbReference type="PROSITE" id="PS51294">
    <property type="entry name" value="HTH_MYB"/>
    <property type="match status" value="1"/>
</dbReference>
<feature type="domain" description="Myb-like" evidence="12">
    <location>
        <begin position="1"/>
        <end position="57"/>
    </location>
</feature>
<keyword evidence="6" id="KW-0805">Transcription regulation</keyword>
<dbReference type="SUPFAM" id="SSF46689">
    <property type="entry name" value="Homeodomain-like"/>
    <property type="match status" value="1"/>
</dbReference>
<organism evidence="15 16">
    <name type="scientific">Triticum turgidum subsp. durum</name>
    <name type="common">Durum wheat</name>
    <name type="synonym">Triticum durum</name>
    <dbReference type="NCBI Taxonomy" id="4567"/>
    <lineage>
        <taxon>Eukaryota</taxon>
        <taxon>Viridiplantae</taxon>
        <taxon>Streptophyta</taxon>
        <taxon>Embryophyta</taxon>
        <taxon>Tracheophyta</taxon>
        <taxon>Spermatophyta</taxon>
        <taxon>Magnoliopsida</taxon>
        <taxon>Liliopsida</taxon>
        <taxon>Poales</taxon>
        <taxon>Poaceae</taxon>
        <taxon>BOP clade</taxon>
        <taxon>Pooideae</taxon>
        <taxon>Triticodae</taxon>
        <taxon>Triticeae</taxon>
        <taxon>Triticinae</taxon>
        <taxon>Triticum</taxon>
    </lineage>
</organism>
<evidence type="ECO:0000256" key="8">
    <source>
        <dbReference type="ARBA" id="ARBA00023125"/>
    </source>
</evidence>
<dbReference type="Gene3D" id="1.10.10.60">
    <property type="entry name" value="Homeodomain-like"/>
    <property type="match status" value="1"/>
</dbReference>
<feature type="domain" description="HTH myb-type" evidence="13">
    <location>
        <begin position="1"/>
        <end position="61"/>
    </location>
</feature>
<dbReference type="InterPro" id="IPR001005">
    <property type="entry name" value="SANT/Myb"/>
</dbReference>
<dbReference type="GO" id="GO:0000781">
    <property type="term" value="C:chromosome, telomeric region"/>
    <property type="evidence" value="ECO:0007669"/>
    <property type="project" value="UniProtKB-SubCell"/>
</dbReference>
<dbReference type="GO" id="GO:0006334">
    <property type="term" value="P:nucleosome assembly"/>
    <property type="evidence" value="ECO:0007669"/>
    <property type="project" value="InterPro"/>
</dbReference>
<evidence type="ECO:0000256" key="4">
    <source>
        <dbReference type="ARBA" id="ARBA00022454"/>
    </source>
</evidence>
<gene>
    <name evidence="15" type="ORF">TRITD_5Av1G199070</name>
</gene>